<feature type="non-terminal residue" evidence="1">
    <location>
        <position position="1"/>
    </location>
</feature>
<reference evidence="1 2" key="1">
    <citation type="journal article" date="2013" name="PLoS Genet.">
        <title>Comparative genome structure, secondary metabolite, and effector coding capacity across Cochliobolus pathogens.</title>
        <authorList>
            <person name="Condon B.J."/>
            <person name="Leng Y."/>
            <person name="Wu D."/>
            <person name="Bushley K.E."/>
            <person name="Ohm R.A."/>
            <person name="Otillar R."/>
            <person name="Martin J."/>
            <person name="Schackwitz W."/>
            <person name="Grimwood J."/>
            <person name="MohdZainudin N."/>
            <person name="Xue C."/>
            <person name="Wang R."/>
            <person name="Manning V.A."/>
            <person name="Dhillon B."/>
            <person name="Tu Z.J."/>
            <person name="Steffenson B.J."/>
            <person name="Salamov A."/>
            <person name="Sun H."/>
            <person name="Lowry S."/>
            <person name="LaButti K."/>
            <person name="Han J."/>
            <person name="Copeland A."/>
            <person name="Lindquist E."/>
            <person name="Barry K."/>
            <person name="Schmutz J."/>
            <person name="Baker S.E."/>
            <person name="Ciuffetti L.M."/>
            <person name="Grigoriev I.V."/>
            <person name="Zhong S."/>
            <person name="Turgeon B.G."/>
        </authorList>
    </citation>
    <scope>NUCLEOTIDE SEQUENCE [LARGE SCALE GENOMIC DNA]</scope>
    <source>
        <strain evidence="1 2">ATCC 44560</strain>
    </source>
</reference>
<keyword evidence="2" id="KW-1185">Reference proteome</keyword>
<dbReference type="KEGG" id="bor:COCMIDRAFT_48517"/>
<sequence>ALGGPISKQAEKRTRRNVFHIRRKTRSLGNSVSPEATGMATYIEPSTPGRLQAEVLLVEMNT</sequence>
<dbReference type="OrthoDB" id="10381851at2759"/>
<proteinExistence type="predicted"/>
<feature type="non-terminal residue" evidence="1">
    <location>
        <position position="62"/>
    </location>
</feature>
<dbReference type="Proteomes" id="UP000054032">
    <property type="component" value="Unassembled WGS sequence"/>
</dbReference>
<accession>W6ZZ99</accession>
<dbReference type="GeneID" id="19124403"/>
<name>W6ZZ99_COCMI</name>
<organism evidence="1 2">
    <name type="scientific">Bipolaris oryzae ATCC 44560</name>
    <dbReference type="NCBI Taxonomy" id="930090"/>
    <lineage>
        <taxon>Eukaryota</taxon>
        <taxon>Fungi</taxon>
        <taxon>Dikarya</taxon>
        <taxon>Ascomycota</taxon>
        <taxon>Pezizomycotina</taxon>
        <taxon>Dothideomycetes</taxon>
        <taxon>Pleosporomycetidae</taxon>
        <taxon>Pleosporales</taxon>
        <taxon>Pleosporineae</taxon>
        <taxon>Pleosporaceae</taxon>
        <taxon>Bipolaris</taxon>
    </lineage>
</organism>
<evidence type="ECO:0000313" key="1">
    <source>
        <dbReference type="EMBL" id="EUC49081.1"/>
    </source>
</evidence>
<dbReference type="RefSeq" id="XP_007684423.1">
    <property type="nucleotide sequence ID" value="XM_007686233.1"/>
</dbReference>
<evidence type="ECO:0000313" key="2">
    <source>
        <dbReference type="Proteomes" id="UP000054032"/>
    </source>
</evidence>
<dbReference type="EMBL" id="KI963935">
    <property type="protein sequence ID" value="EUC49081.1"/>
    <property type="molecule type" value="Genomic_DNA"/>
</dbReference>
<dbReference type="AlphaFoldDB" id="W6ZZ99"/>
<gene>
    <name evidence="1" type="ORF">COCMIDRAFT_48517</name>
</gene>
<dbReference type="HOGENOM" id="CLU_193938_0_0_1"/>
<protein>
    <submittedName>
        <fullName evidence="1">Uncharacterized protein</fullName>
    </submittedName>
</protein>